<proteinExistence type="inferred from homology"/>
<evidence type="ECO:0000256" key="3">
    <source>
        <dbReference type="ARBA" id="ARBA00023128"/>
    </source>
</evidence>
<name>A0A8J5G3H8_ZINOF</name>
<comment type="similarity">
    <text evidence="2">Belongs to the CIA30 family.</text>
</comment>
<feature type="domain" description="NADH:ubiquinone oxidoreductase intermediate-associated protein 30" evidence="5">
    <location>
        <begin position="35"/>
        <end position="133"/>
    </location>
</feature>
<sequence length="197" mass="22083">MSRFRSLLQASIAATKRALAWNVEDLMPPSEKFVFNFNSKEELKRWHLHSDSEFGGLSTASLEITDVGSNEVLSGVFSGNLSLDITEGSLWKLKHSGFCGMRSKKFNGFIDLESYDTLAMRVRGDGRCYISTIPLHQYVAKYKGRVISSETEMNPSRVVAMALSVNAERDVRVPISGPGDFRLEIDWIKALRTTDLI</sequence>
<dbReference type="GO" id="GO:0005739">
    <property type="term" value="C:mitochondrion"/>
    <property type="evidence" value="ECO:0007669"/>
    <property type="project" value="UniProtKB-SubCell"/>
</dbReference>
<keyword evidence="7" id="KW-1185">Reference proteome</keyword>
<evidence type="ECO:0000256" key="4">
    <source>
        <dbReference type="ARBA" id="ARBA00023186"/>
    </source>
</evidence>
<organism evidence="6 7">
    <name type="scientific">Zingiber officinale</name>
    <name type="common">Ginger</name>
    <name type="synonym">Amomum zingiber</name>
    <dbReference type="NCBI Taxonomy" id="94328"/>
    <lineage>
        <taxon>Eukaryota</taxon>
        <taxon>Viridiplantae</taxon>
        <taxon>Streptophyta</taxon>
        <taxon>Embryophyta</taxon>
        <taxon>Tracheophyta</taxon>
        <taxon>Spermatophyta</taxon>
        <taxon>Magnoliopsida</taxon>
        <taxon>Liliopsida</taxon>
        <taxon>Zingiberales</taxon>
        <taxon>Zingiberaceae</taxon>
        <taxon>Zingiber</taxon>
    </lineage>
</organism>
<dbReference type="GO" id="GO:0051082">
    <property type="term" value="F:unfolded protein binding"/>
    <property type="evidence" value="ECO:0007669"/>
    <property type="project" value="TreeGrafter"/>
</dbReference>
<reference evidence="6 7" key="1">
    <citation type="submission" date="2020-08" db="EMBL/GenBank/DDBJ databases">
        <title>Plant Genome Project.</title>
        <authorList>
            <person name="Zhang R.-G."/>
        </authorList>
    </citation>
    <scope>NUCLEOTIDE SEQUENCE [LARGE SCALE GENOMIC DNA]</scope>
    <source>
        <tissue evidence="6">Rhizome</tissue>
    </source>
</reference>
<dbReference type="InterPro" id="IPR013857">
    <property type="entry name" value="NADH-UbQ_OxRdtase-assoc_prot30"/>
</dbReference>
<dbReference type="SUPFAM" id="SSF49785">
    <property type="entry name" value="Galactose-binding domain-like"/>
    <property type="match status" value="1"/>
</dbReference>
<gene>
    <name evidence="6" type="ORF">ZIOFF_052178</name>
</gene>
<keyword evidence="4" id="KW-0143">Chaperone</keyword>
<protein>
    <recommendedName>
        <fullName evidence="5">NADH:ubiquinone oxidoreductase intermediate-associated protein 30 domain-containing protein</fullName>
    </recommendedName>
</protein>
<evidence type="ECO:0000313" key="6">
    <source>
        <dbReference type="EMBL" id="KAG6490854.1"/>
    </source>
</evidence>
<accession>A0A8J5G3H8</accession>
<dbReference type="InterPro" id="IPR008979">
    <property type="entry name" value="Galactose-bd-like_sf"/>
</dbReference>
<dbReference type="Proteomes" id="UP000734854">
    <property type="component" value="Unassembled WGS sequence"/>
</dbReference>
<evidence type="ECO:0000259" key="5">
    <source>
        <dbReference type="Pfam" id="PF08547"/>
    </source>
</evidence>
<dbReference type="Pfam" id="PF08547">
    <property type="entry name" value="CIA30"/>
    <property type="match status" value="1"/>
</dbReference>
<evidence type="ECO:0000256" key="2">
    <source>
        <dbReference type="ARBA" id="ARBA00007884"/>
    </source>
</evidence>
<dbReference type="GO" id="GO:0032981">
    <property type="term" value="P:mitochondrial respiratory chain complex I assembly"/>
    <property type="evidence" value="ECO:0007669"/>
    <property type="project" value="TreeGrafter"/>
</dbReference>
<evidence type="ECO:0000256" key="1">
    <source>
        <dbReference type="ARBA" id="ARBA00004173"/>
    </source>
</evidence>
<dbReference type="PANTHER" id="PTHR13194">
    <property type="entry name" value="COMPLEX I INTERMEDIATE-ASSOCIATED PROTEIN 30"/>
    <property type="match status" value="1"/>
</dbReference>
<comment type="caution">
    <text evidence="6">The sequence shown here is derived from an EMBL/GenBank/DDBJ whole genome shotgun (WGS) entry which is preliminary data.</text>
</comment>
<dbReference type="PANTHER" id="PTHR13194:SF18">
    <property type="entry name" value="COMPLEX I INTERMEDIATE-ASSOCIATED PROTEIN 30, MITOCHONDRIAL"/>
    <property type="match status" value="1"/>
</dbReference>
<dbReference type="EMBL" id="JACMSC010000014">
    <property type="protein sequence ID" value="KAG6490854.1"/>
    <property type="molecule type" value="Genomic_DNA"/>
</dbReference>
<dbReference type="AlphaFoldDB" id="A0A8J5G3H8"/>
<comment type="subcellular location">
    <subcellularLocation>
        <location evidence="1">Mitochondrion</location>
    </subcellularLocation>
</comment>
<dbReference type="InterPro" id="IPR039131">
    <property type="entry name" value="NDUFAF1"/>
</dbReference>
<evidence type="ECO:0000313" key="7">
    <source>
        <dbReference type="Proteomes" id="UP000734854"/>
    </source>
</evidence>
<keyword evidence="3" id="KW-0496">Mitochondrion</keyword>
<dbReference type="GO" id="GO:0006120">
    <property type="term" value="P:mitochondrial electron transport, NADH to ubiquinone"/>
    <property type="evidence" value="ECO:0007669"/>
    <property type="project" value="TreeGrafter"/>
</dbReference>